<dbReference type="Proteomes" id="UP001500426">
    <property type="component" value="Unassembled WGS sequence"/>
</dbReference>
<reference evidence="3" key="1">
    <citation type="journal article" date="2019" name="Int. J. Syst. Evol. Microbiol.">
        <title>The Global Catalogue of Microorganisms (GCM) 10K type strain sequencing project: providing services to taxonomists for standard genome sequencing and annotation.</title>
        <authorList>
            <consortium name="The Broad Institute Genomics Platform"/>
            <consortium name="The Broad Institute Genome Sequencing Center for Infectious Disease"/>
            <person name="Wu L."/>
            <person name="Ma J."/>
        </authorList>
    </citation>
    <scope>NUCLEOTIDE SEQUENCE [LARGE SCALE GENOMIC DNA]</scope>
    <source>
        <strain evidence="3">JCM 17068</strain>
    </source>
</reference>
<sequence length="136" mass="15795">MFSLHLQKKSIMKFYQRLAYYLVGLVMGAFVVALVLSGKDTRCNYFPNARVLNDLRNKPFNYSIEASRKLSEDWIDTIDIKNTLTYGDVDFDKSNVIYQKGKLYIIEGKTLKNDTITLRVINYPSKAVLEDIIRKK</sequence>
<proteinExistence type="predicted"/>
<name>A0ABP7V0P1_9FLAO</name>
<evidence type="ECO:0000256" key="1">
    <source>
        <dbReference type="SAM" id="Phobius"/>
    </source>
</evidence>
<evidence type="ECO:0000313" key="3">
    <source>
        <dbReference type="Proteomes" id="UP001500426"/>
    </source>
</evidence>
<keyword evidence="3" id="KW-1185">Reference proteome</keyword>
<dbReference type="InterPro" id="IPR025354">
    <property type="entry name" value="DUF4258"/>
</dbReference>
<gene>
    <name evidence="2" type="ORF">GCM10022388_22690</name>
</gene>
<keyword evidence="1" id="KW-0812">Transmembrane</keyword>
<keyword evidence="1" id="KW-0472">Membrane</keyword>
<evidence type="ECO:0000313" key="2">
    <source>
        <dbReference type="EMBL" id="GAA4055549.1"/>
    </source>
</evidence>
<feature type="transmembrane region" description="Helical" evidence="1">
    <location>
        <begin position="18"/>
        <end position="38"/>
    </location>
</feature>
<protein>
    <submittedName>
        <fullName evidence="2">DUF4258 domain-containing protein</fullName>
    </submittedName>
</protein>
<comment type="caution">
    <text evidence="2">The sequence shown here is derived from an EMBL/GenBank/DDBJ whole genome shotgun (WGS) entry which is preliminary data.</text>
</comment>
<dbReference type="EMBL" id="BAABCS010000020">
    <property type="protein sequence ID" value="GAA4055549.1"/>
    <property type="molecule type" value="Genomic_DNA"/>
</dbReference>
<dbReference type="Pfam" id="PF14076">
    <property type="entry name" value="DUF4258"/>
    <property type="match status" value="1"/>
</dbReference>
<accession>A0ABP7V0P1</accession>
<organism evidence="2 3">
    <name type="scientific">Flavobacterium chungnamense</name>
    <dbReference type="NCBI Taxonomy" id="706182"/>
    <lineage>
        <taxon>Bacteria</taxon>
        <taxon>Pseudomonadati</taxon>
        <taxon>Bacteroidota</taxon>
        <taxon>Flavobacteriia</taxon>
        <taxon>Flavobacteriales</taxon>
        <taxon>Flavobacteriaceae</taxon>
        <taxon>Flavobacterium</taxon>
    </lineage>
</organism>
<keyword evidence="1" id="KW-1133">Transmembrane helix</keyword>